<dbReference type="SUPFAM" id="SSF51735">
    <property type="entry name" value="NAD(P)-binding Rossmann-fold domains"/>
    <property type="match status" value="1"/>
</dbReference>
<evidence type="ECO:0000313" key="5">
    <source>
        <dbReference type="EMBL" id="NYE82916.1"/>
    </source>
</evidence>
<dbReference type="InterPro" id="IPR002347">
    <property type="entry name" value="SDR_fam"/>
</dbReference>
<dbReference type="Proteomes" id="UP000542125">
    <property type="component" value="Unassembled WGS sequence"/>
</dbReference>
<reference evidence="5 6" key="1">
    <citation type="submission" date="2020-07" db="EMBL/GenBank/DDBJ databases">
        <title>Genomic Encyclopedia of Type Strains, Phase IV (KMG-V): Genome sequencing to study the core and pangenomes of soil and plant-associated prokaryotes.</title>
        <authorList>
            <person name="Whitman W."/>
        </authorList>
    </citation>
    <scope>NUCLEOTIDE SEQUENCE [LARGE SCALE GENOMIC DNA]</scope>
    <source>
        <strain evidence="5 6">SAS40</strain>
    </source>
</reference>
<dbReference type="CDD" id="cd05324">
    <property type="entry name" value="carb_red_PTCR-like_SDR_c"/>
    <property type="match status" value="1"/>
</dbReference>
<dbReference type="InterPro" id="IPR045313">
    <property type="entry name" value="CBR1-like"/>
</dbReference>
<dbReference type="AlphaFoldDB" id="A0A7Y9ITT6"/>
<protein>
    <submittedName>
        <fullName evidence="5">NAD(P)-dependent dehydrogenase (Short-subunit alcohol dehydrogenase family)</fullName>
    </submittedName>
</protein>
<evidence type="ECO:0000313" key="6">
    <source>
        <dbReference type="Proteomes" id="UP000542125"/>
    </source>
</evidence>
<dbReference type="Pfam" id="PF00106">
    <property type="entry name" value="adh_short"/>
    <property type="match status" value="1"/>
</dbReference>
<evidence type="ECO:0000256" key="1">
    <source>
        <dbReference type="ARBA" id="ARBA00006484"/>
    </source>
</evidence>
<dbReference type="InterPro" id="IPR036291">
    <property type="entry name" value="NAD(P)-bd_dom_sf"/>
</dbReference>
<dbReference type="PRINTS" id="PR00081">
    <property type="entry name" value="GDHRDH"/>
</dbReference>
<comment type="caution">
    <text evidence="5">The sequence shown here is derived from an EMBL/GenBank/DDBJ whole genome shotgun (WGS) entry which is preliminary data.</text>
</comment>
<dbReference type="GO" id="GO:0016616">
    <property type="term" value="F:oxidoreductase activity, acting on the CH-OH group of donors, NAD or NADP as acceptor"/>
    <property type="evidence" value="ECO:0007669"/>
    <property type="project" value="InterPro"/>
</dbReference>
<organism evidence="5 6">
    <name type="scientific">Pigmentiphaga litoralis</name>
    <dbReference type="NCBI Taxonomy" id="516702"/>
    <lineage>
        <taxon>Bacteria</taxon>
        <taxon>Pseudomonadati</taxon>
        <taxon>Pseudomonadota</taxon>
        <taxon>Betaproteobacteria</taxon>
        <taxon>Burkholderiales</taxon>
        <taxon>Alcaligenaceae</taxon>
        <taxon>Pigmentiphaga</taxon>
    </lineage>
</organism>
<dbReference type="EMBL" id="JACBYR010000001">
    <property type="protein sequence ID" value="NYE82916.1"/>
    <property type="molecule type" value="Genomic_DNA"/>
</dbReference>
<dbReference type="Gene3D" id="3.40.50.720">
    <property type="entry name" value="NAD(P)-binding Rossmann-like Domain"/>
    <property type="match status" value="1"/>
</dbReference>
<dbReference type="PRINTS" id="PR00080">
    <property type="entry name" value="SDRFAMILY"/>
</dbReference>
<name>A0A7Y9ITT6_9BURK</name>
<dbReference type="PANTHER" id="PTHR43490">
    <property type="entry name" value="(+)-NEOMENTHOL DEHYDROGENASE"/>
    <property type="match status" value="1"/>
</dbReference>
<proteinExistence type="inferred from homology"/>
<evidence type="ECO:0000256" key="4">
    <source>
        <dbReference type="RuleBase" id="RU000363"/>
    </source>
</evidence>
<accession>A0A7Y9ITT6</accession>
<comment type="similarity">
    <text evidence="1 4">Belongs to the short-chain dehydrogenases/reductases (SDR) family.</text>
</comment>
<dbReference type="RefSeq" id="WP_179586172.1">
    <property type="nucleotide sequence ID" value="NZ_JACBYR010000001.1"/>
</dbReference>
<evidence type="ECO:0000256" key="3">
    <source>
        <dbReference type="ARBA" id="ARBA00023002"/>
    </source>
</evidence>
<sequence>MNAGKTVALVTGANKGIGKETVRVLAAQGWTVYLGSRDAGRGEAAKAELGLGDSDIRVISLDVTDDASVAATVAQVTSEAGRLDVLINNAGIGVDMDPVTDVTIDAMKRTFEVNVYGPVRLTQAMLPLMRAGDAKTIVNLSSELGSLGLHGFPDSPYDKVVPFAYNASKTALNAFTVLLAKQLKGEGFKVNSVSPGYTATDLNGFSGPRTVEQAAAVVAQYAMLDRTGPTGGFFTEGGSVPW</sequence>
<keyword evidence="6" id="KW-1185">Reference proteome</keyword>
<keyword evidence="2" id="KW-0521">NADP</keyword>
<keyword evidence="3" id="KW-0560">Oxidoreductase</keyword>
<evidence type="ECO:0000256" key="2">
    <source>
        <dbReference type="ARBA" id="ARBA00022857"/>
    </source>
</evidence>
<gene>
    <name evidence="5" type="ORF">FHW18_002187</name>
</gene>
<dbReference type="PANTHER" id="PTHR43490:SF99">
    <property type="entry name" value="SHORT-CHAIN DEHYDROGENASE_REDUCTASE"/>
    <property type="match status" value="1"/>
</dbReference>